<protein>
    <submittedName>
        <fullName evidence="1">DUF1320 domain-containing protein</fullName>
    </submittedName>
</protein>
<evidence type="ECO:0000313" key="1">
    <source>
        <dbReference type="EMBL" id="URI06629.1"/>
    </source>
</evidence>
<gene>
    <name evidence="1" type="ORF">MW290_12050</name>
</gene>
<name>A0ABY4S600_AQUTE</name>
<proteinExistence type="predicted"/>
<dbReference type="InterPro" id="IPR009752">
    <property type="entry name" value="Phage_Mu_GpJ"/>
</dbReference>
<dbReference type="Proteomes" id="UP001056201">
    <property type="component" value="Chromosome 1"/>
</dbReference>
<organism evidence="1 2">
    <name type="scientific">Aquincola tertiaricarbonis</name>
    <dbReference type="NCBI Taxonomy" id="391953"/>
    <lineage>
        <taxon>Bacteria</taxon>
        <taxon>Pseudomonadati</taxon>
        <taxon>Pseudomonadota</taxon>
        <taxon>Betaproteobacteria</taxon>
        <taxon>Burkholderiales</taxon>
        <taxon>Sphaerotilaceae</taxon>
        <taxon>Aquincola</taxon>
    </lineage>
</organism>
<dbReference type="EMBL" id="CP097635">
    <property type="protein sequence ID" value="URI06629.1"/>
    <property type="molecule type" value="Genomic_DNA"/>
</dbReference>
<accession>A0ABY4S600</accession>
<sequence>MYATRQDMIDRYGTPRLVQLTDVNSPLTGAIVDAVLETKLADASAEIDGYLVGRYALPLATVPAILRTICCDLALVRLMGDNAGDNERADVKRHMDYLRGVAKGDILITAPADVPDQAGLGSVMFEPGQKVMGREAEYLACDPYRGRW</sequence>
<dbReference type="Pfam" id="PF07030">
    <property type="entry name" value="Phage_Mu_Gp36"/>
    <property type="match status" value="1"/>
</dbReference>
<reference evidence="1" key="1">
    <citation type="submission" date="2022-05" db="EMBL/GenBank/DDBJ databases">
        <title>An RpoN-dependent PEP-CTERM gene is involved in floc formation of an Aquincola tertiaricarbonis strain.</title>
        <authorList>
            <person name="Qiu D."/>
            <person name="Xia M."/>
        </authorList>
    </citation>
    <scope>NUCLEOTIDE SEQUENCE</scope>
    <source>
        <strain evidence="1">RN12</strain>
    </source>
</reference>
<keyword evidence="2" id="KW-1185">Reference proteome</keyword>
<evidence type="ECO:0000313" key="2">
    <source>
        <dbReference type="Proteomes" id="UP001056201"/>
    </source>
</evidence>
<dbReference type="RefSeq" id="WP_250194891.1">
    <property type="nucleotide sequence ID" value="NZ_CP097635.1"/>
</dbReference>